<dbReference type="Proteomes" id="UP000006729">
    <property type="component" value="Chromosome 7"/>
</dbReference>
<gene>
    <name evidence="2" type="ORF">POPTR_007G039200</name>
</gene>
<dbReference type="EMBL" id="CM009296">
    <property type="protein sequence ID" value="PNT26975.1"/>
    <property type="molecule type" value="Genomic_DNA"/>
</dbReference>
<evidence type="ECO:0000256" key="1">
    <source>
        <dbReference type="ARBA" id="ARBA00022821"/>
    </source>
</evidence>
<evidence type="ECO:0000313" key="3">
    <source>
        <dbReference type="Proteomes" id="UP000006729"/>
    </source>
</evidence>
<dbReference type="PANTHER" id="PTHR36766:SF3">
    <property type="entry name" value="RPW8 DOMAIN-CONTAINING PROTEIN"/>
    <property type="match status" value="1"/>
</dbReference>
<dbReference type="GO" id="GO:0006952">
    <property type="term" value="P:defense response"/>
    <property type="evidence" value="ECO:0007669"/>
    <property type="project" value="UniProtKB-KW"/>
</dbReference>
<name>A0A2K1ZNW9_POPTR</name>
<dbReference type="InParanoid" id="A0A2K1ZNW9"/>
<dbReference type="Gene3D" id="3.80.10.10">
    <property type="entry name" value="Ribonuclease Inhibitor"/>
    <property type="match status" value="1"/>
</dbReference>
<dbReference type="InterPro" id="IPR032675">
    <property type="entry name" value="LRR_dom_sf"/>
</dbReference>
<dbReference type="PANTHER" id="PTHR36766">
    <property type="entry name" value="PLANT BROAD-SPECTRUM MILDEW RESISTANCE PROTEIN RPW8"/>
    <property type="match status" value="1"/>
</dbReference>
<organism evidence="2 3">
    <name type="scientific">Populus trichocarpa</name>
    <name type="common">Western balsam poplar</name>
    <name type="synonym">Populus balsamifera subsp. trichocarpa</name>
    <dbReference type="NCBI Taxonomy" id="3694"/>
    <lineage>
        <taxon>Eukaryota</taxon>
        <taxon>Viridiplantae</taxon>
        <taxon>Streptophyta</taxon>
        <taxon>Embryophyta</taxon>
        <taxon>Tracheophyta</taxon>
        <taxon>Spermatophyta</taxon>
        <taxon>Magnoliopsida</taxon>
        <taxon>eudicotyledons</taxon>
        <taxon>Gunneridae</taxon>
        <taxon>Pentapetalae</taxon>
        <taxon>rosids</taxon>
        <taxon>fabids</taxon>
        <taxon>Malpighiales</taxon>
        <taxon>Salicaceae</taxon>
        <taxon>Saliceae</taxon>
        <taxon>Populus</taxon>
    </lineage>
</organism>
<reference evidence="2 3" key="1">
    <citation type="journal article" date="2006" name="Science">
        <title>The genome of black cottonwood, Populus trichocarpa (Torr. &amp; Gray).</title>
        <authorList>
            <person name="Tuskan G.A."/>
            <person name="Difazio S."/>
            <person name="Jansson S."/>
            <person name="Bohlmann J."/>
            <person name="Grigoriev I."/>
            <person name="Hellsten U."/>
            <person name="Putnam N."/>
            <person name="Ralph S."/>
            <person name="Rombauts S."/>
            <person name="Salamov A."/>
            <person name="Schein J."/>
            <person name="Sterck L."/>
            <person name="Aerts A."/>
            <person name="Bhalerao R.R."/>
            <person name="Bhalerao R.P."/>
            <person name="Blaudez D."/>
            <person name="Boerjan W."/>
            <person name="Brun A."/>
            <person name="Brunner A."/>
            <person name="Busov V."/>
            <person name="Campbell M."/>
            <person name="Carlson J."/>
            <person name="Chalot M."/>
            <person name="Chapman J."/>
            <person name="Chen G.L."/>
            <person name="Cooper D."/>
            <person name="Coutinho P.M."/>
            <person name="Couturier J."/>
            <person name="Covert S."/>
            <person name="Cronk Q."/>
            <person name="Cunningham R."/>
            <person name="Davis J."/>
            <person name="Degroeve S."/>
            <person name="Dejardin A."/>
            <person name="Depamphilis C."/>
            <person name="Detter J."/>
            <person name="Dirks B."/>
            <person name="Dubchak I."/>
            <person name="Duplessis S."/>
            <person name="Ehlting J."/>
            <person name="Ellis B."/>
            <person name="Gendler K."/>
            <person name="Goodstein D."/>
            <person name="Gribskov M."/>
            <person name="Grimwood J."/>
            <person name="Groover A."/>
            <person name="Gunter L."/>
            <person name="Hamberger B."/>
            <person name="Heinze B."/>
            <person name="Helariutta Y."/>
            <person name="Henrissat B."/>
            <person name="Holligan D."/>
            <person name="Holt R."/>
            <person name="Huang W."/>
            <person name="Islam-Faridi N."/>
            <person name="Jones S."/>
            <person name="Jones-Rhoades M."/>
            <person name="Jorgensen R."/>
            <person name="Joshi C."/>
            <person name="Kangasjarvi J."/>
            <person name="Karlsson J."/>
            <person name="Kelleher C."/>
            <person name="Kirkpatrick R."/>
            <person name="Kirst M."/>
            <person name="Kohler A."/>
            <person name="Kalluri U."/>
            <person name="Larimer F."/>
            <person name="Leebens-Mack J."/>
            <person name="Leple J.C."/>
            <person name="Locascio P."/>
            <person name="Lou Y."/>
            <person name="Lucas S."/>
            <person name="Martin F."/>
            <person name="Montanini B."/>
            <person name="Napoli C."/>
            <person name="Nelson D.R."/>
            <person name="Nelson C."/>
            <person name="Nieminen K."/>
            <person name="Nilsson O."/>
            <person name="Pereda V."/>
            <person name="Peter G."/>
            <person name="Philippe R."/>
            <person name="Pilate G."/>
            <person name="Poliakov A."/>
            <person name="Razumovskaya J."/>
            <person name="Richardson P."/>
            <person name="Rinaldi C."/>
            <person name="Ritland K."/>
            <person name="Rouze P."/>
            <person name="Ryaboy D."/>
            <person name="Schmutz J."/>
            <person name="Schrader J."/>
            <person name="Segerman B."/>
            <person name="Shin H."/>
            <person name="Siddiqui A."/>
            <person name="Sterky F."/>
            <person name="Terry A."/>
            <person name="Tsai C.J."/>
            <person name="Uberbacher E."/>
            <person name="Unneberg P."/>
            <person name="Vahala J."/>
            <person name="Wall K."/>
            <person name="Wessler S."/>
            <person name="Yang G."/>
            <person name="Yin T."/>
            <person name="Douglas C."/>
            <person name="Marra M."/>
            <person name="Sandberg G."/>
            <person name="Van de Peer Y."/>
            <person name="Rokhsar D."/>
        </authorList>
    </citation>
    <scope>NUCLEOTIDE SEQUENCE [LARGE SCALE GENOMIC DNA]</scope>
    <source>
        <strain evidence="3">cv. Nisqually</strain>
    </source>
</reference>
<sequence>MWMELYKLDEEAYAVAKIQELSNMNLVDLVVTRNYLSSCYNHHFAMQHDLLRKLAIHQSDLEPLEQRKRQVLEICANNVPDWWMEQKQPSISSRLLSISTEFSNFSLLTSVPNLKRIRLEQVSIPSFAFTNMKFENLQKLSLFTCNIGQAFSTSTIQVSEALPKLEEINIDYSNDLIELPAEIFYLIKLKKISITNCHKLIALPRPREIGKLVNLEILRLSSCIKLLELPYTIGGLHKLRILDISECLETER</sequence>
<keyword evidence="3" id="KW-1185">Reference proteome</keyword>
<proteinExistence type="predicted"/>
<protein>
    <submittedName>
        <fullName evidence="2">Uncharacterized protein</fullName>
    </submittedName>
</protein>
<dbReference type="AlphaFoldDB" id="A0A2K1ZNW9"/>
<keyword evidence="1" id="KW-0611">Plant defense</keyword>
<evidence type="ECO:0000313" key="2">
    <source>
        <dbReference type="EMBL" id="PNT26975.1"/>
    </source>
</evidence>
<accession>A0A2K1ZNW9</accession>
<dbReference type="SUPFAM" id="SSF52047">
    <property type="entry name" value="RNI-like"/>
    <property type="match status" value="1"/>
</dbReference>